<gene>
    <name evidence="1" type="ORF">vir335_00063</name>
</gene>
<dbReference type="RefSeq" id="YP_013605523.1">
    <property type="nucleotide sequence ID" value="NC_134205.1"/>
</dbReference>
<dbReference type="Proteomes" id="UP001302000">
    <property type="component" value="Segment"/>
</dbReference>
<name>A0AA87CDD7_9CAUD</name>
<protein>
    <submittedName>
        <fullName evidence="1">Uncharacterized protein</fullName>
    </submittedName>
</protein>
<sequence>MTVRVSPSATRGIRFRTKLWFTAIYDNDSGDITVYGPYSRTANDRLMKGYPWHQFNSEDVAEWDSGMPSDISDADIRELLREAEHETRPSGWRC</sequence>
<reference evidence="1 2" key="1">
    <citation type="journal article" date="2023" name="Nat. Microbiol.">
        <title>A compendium of viruses from methanogenic archaea reveals their diversity and adaptations to the gut environment.</title>
        <authorList>
            <person name="Medvedeva S."/>
            <person name="Borrel G."/>
            <person name="Krupovic M."/>
            <person name="Gribaldo S."/>
        </authorList>
    </citation>
    <scope>NUCLEOTIDE SEQUENCE [LARGE SCALE GENOMIC DNA]</scope>
</reference>
<evidence type="ECO:0000313" key="1">
    <source>
        <dbReference type="EMBL" id="DBA35619.1"/>
    </source>
</evidence>
<evidence type="ECO:0000313" key="2">
    <source>
        <dbReference type="Proteomes" id="UP001302000"/>
    </source>
</evidence>
<dbReference type="EMBL" id="BK063680">
    <property type="protein sequence ID" value="DBA35619.1"/>
    <property type="molecule type" value="Genomic_DNA"/>
</dbReference>
<proteinExistence type="predicted"/>
<organism evidence="1 2">
    <name type="scientific">Caudoviricetes sp. vir335</name>
    <dbReference type="NCBI Taxonomy" id="3068357"/>
    <lineage>
        <taxon>Viruses</taxon>
        <taxon>Duplodnaviria</taxon>
        <taxon>Heunggongvirae</taxon>
        <taxon>Uroviricota</taxon>
        <taxon>Caudoviricetes</taxon>
    </lineage>
</organism>
<dbReference type="GeneID" id="301841481"/>
<keyword evidence="2" id="KW-1185">Reference proteome</keyword>
<accession>A0AA87CDD7</accession>